<keyword evidence="4" id="KW-1185">Reference proteome</keyword>
<comment type="caution">
    <text evidence="1">The sequence shown here is derived from an EMBL/GenBank/DDBJ whole genome shotgun (WGS) entry which is preliminary data.</text>
</comment>
<evidence type="ECO:0000313" key="2">
    <source>
        <dbReference type="EMBL" id="TXK00382.1"/>
    </source>
</evidence>
<dbReference type="Proteomes" id="UP000284189">
    <property type="component" value="Unassembled WGS sequence"/>
</dbReference>
<accession>A0A418N4H2</accession>
<gene>
    <name evidence="1" type="ORF">D2U88_15960</name>
    <name evidence="2" type="ORF">FQ019_15785</name>
</gene>
<dbReference type="AlphaFoldDB" id="A0A418N4H2"/>
<dbReference type="RefSeq" id="WP_119641522.1">
    <property type="nucleotide sequence ID" value="NZ_QXFJ01000030.1"/>
</dbReference>
<dbReference type="InterPro" id="IPR013324">
    <property type="entry name" value="RNA_pol_sigma_r3/r4-like"/>
</dbReference>
<dbReference type="SUPFAM" id="SSF88659">
    <property type="entry name" value="Sigma3 and sigma4 domains of RNA polymerase sigma factors"/>
    <property type="match status" value="1"/>
</dbReference>
<evidence type="ECO:0000313" key="1">
    <source>
        <dbReference type="EMBL" id="RIV68683.1"/>
    </source>
</evidence>
<dbReference type="OrthoDB" id="982681at2"/>
<dbReference type="EMBL" id="QXFJ01000030">
    <property type="protein sequence ID" value="RIV68683.1"/>
    <property type="molecule type" value="Genomic_DNA"/>
</dbReference>
<reference evidence="2 4" key="2">
    <citation type="submission" date="2019-07" db="EMBL/GenBank/DDBJ databases">
        <title>Draft genome of two Muricauda strains isolated from deep sea.</title>
        <authorList>
            <person name="Sun C."/>
        </authorList>
    </citation>
    <scope>NUCLEOTIDE SEQUENCE [LARGE SCALE GENOMIC DNA]</scope>
    <source>
        <strain evidence="2 4">NH166</strain>
    </source>
</reference>
<sequence>MIGTANAINPEKLATTRDLSIKILGKLSAKEKEVVLTDLEYKRSQKYLPDHVNEKLAQRLGVKKATIRKIRERAVNKIKLALDEINQ</sequence>
<organism evidence="1 3">
    <name type="scientific">Flagellimonas aequoris</name>
    <dbReference type="NCBI Taxonomy" id="2306997"/>
    <lineage>
        <taxon>Bacteria</taxon>
        <taxon>Pseudomonadati</taxon>
        <taxon>Bacteroidota</taxon>
        <taxon>Flavobacteriia</taxon>
        <taxon>Flavobacteriales</taxon>
        <taxon>Flavobacteriaceae</taxon>
        <taxon>Flagellimonas</taxon>
    </lineage>
</organism>
<evidence type="ECO:0000313" key="4">
    <source>
        <dbReference type="Proteomes" id="UP000321528"/>
    </source>
</evidence>
<reference evidence="1 3" key="1">
    <citation type="submission" date="2018-08" db="EMBL/GenBank/DDBJ databases">
        <title>Proposal of Muricauda 72 sp.nov. and Muricauda NH166 sp.nov., isolated from seawater.</title>
        <authorList>
            <person name="Cheng H."/>
            <person name="Wu Y.-H."/>
            <person name="Guo L.-L."/>
            <person name="Xu X.-W."/>
        </authorList>
    </citation>
    <scope>NUCLEOTIDE SEQUENCE [LARGE SCALE GENOMIC DNA]</scope>
    <source>
        <strain evidence="1 3">NH166</strain>
    </source>
</reference>
<name>A0A418N4H2_9FLAO</name>
<protein>
    <recommendedName>
        <fullName evidence="5">RNA polymerase sigma-70 region 4 domain-containing protein</fullName>
    </recommendedName>
</protein>
<evidence type="ECO:0000313" key="3">
    <source>
        <dbReference type="Proteomes" id="UP000284189"/>
    </source>
</evidence>
<evidence type="ECO:0008006" key="5">
    <source>
        <dbReference type="Google" id="ProtNLM"/>
    </source>
</evidence>
<dbReference type="EMBL" id="VNWL01000029">
    <property type="protein sequence ID" value="TXK00382.1"/>
    <property type="molecule type" value="Genomic_DNA"/>
</dbReference>
<dbReference type="Proteomes" id="UP000321528">
    <property type="component" value="Unassembled WGS sequence"/>
</dbReference>
<proteinExistence type="predicted"/>